<dbReference type="EMBL" id="JAUBYV010000008">
    <property type="protein sequence ID" value="KAK2625100.1"/>
    <property type="molecule type" value="Genomic_DNA"/>
</dbReference>
<accession>A0AAD9SYN9</accession>
<feature type="compositionally biased region" description="Polar residues" evidence="1">
    <location>
        <begin position="577"/>
        <end position="597"/>
    </location>
</feature>
<dbReference type="Proteomes" id="UP001285354">
    <property type="component" value="Unassembled WGS sequence"/>
</dbReference>
<feature type="compositionally biased region" description="Low complexity" evidence="1">
    <location>
        <begin position="205"/>
        <end position="214"/>
    </location>
</feature>
<feature type="region of interest" description="Disordered" evidence="1">
    <location>
        <begin position="547"/>
        <end position="602"/>
    </location>
</feature>
<gene>
    <name evidence="2" type="ORF">QTJ16_005469</name>
</gene>
<comment type="caution">
    <text evidence="2">The sequence shown here is derived from an EMBL/GenBank/DDBJ whole genome shotgun (WGS) entry which is preliminary data.</text>
</comment>
<evidence type="ECO:0000256" key="1">
    <source>
        <dbReference type="SAM" id="MobiDB-lite"/>
    </source>
</evidence>
<proteinExistence type="predicted"/>
<sequence length="643" mass="71342">MSTYGKKKRSLLPSFSVLRDSDTGSKSRVNEKKRGSMTFSKPVFQDSNFKRVSLSHHHDDSIEEMASMLLEDTTFDQLRPEAGKRMSYSAAAALPGMPRIGSEDGKSLPQLPTLLFNGDDAWEMRMTSMITAAGSSSEMDFSYEINELSSINGQTGQTSTPAIPRKSSKRKSGRPKSTLFQPHIEAVDRGSLGGRQALKSPPRLAGSSAPKKPAFAASDITDKIEAMMAATQALKPGSDGPHFQETLASTHKRRLMDYKVLTKVRTAFNDRFPARNSRKRGSTMHARLLDSGSLHQAPDFEDENSPTAAALTTMELRMNEGDNFKNPKIFTLTGHGNIRRKPLADDGKSLRSRKSTDHPEDPFIERPSNSLTRTPTSFGNLLTDSSNGSDFVPNLPSRCQTPARNSTQAKKNRTSIYAGDFDALLSSSPFAQSTPRIRLEPTFEEDGRSTLNFVPADTRSLFDPDNSSMELENDVPSRRSSSHEQMKRKSSLAKEFSVRNHAFKRVKKHPSPSKTELEGLEKDLQGFLPGSLLEDFALEDDKVPTGRNLAPPAALSTKDPNRKYRGTRRHGLKLQPLATTESMPNFPTMSKSSQQEPSPIKKRARDGLGCQFMSHENLTSNSMMDLDELQWDNPSYNIGMMRR</sequence>
<feature type="compositionally biased region" description="Basic and acidic residues" evidence="1">
    <location>
        <begin position="475"/>
        <end position="487"/>
    </location>
</feature>
<feature type="compositionally biased region" description="Basic residues" evidence="1">
    <location>
        <begin position="563"/>
        <end position="572"/>
    </location>
</feature>
<organism evidence="2 3">
    <name type="scientific">Diplocarpon rosae</name>
    <dbReference type="NCBI Taxonomy" id="946125"/>
    <lineage>
        <taxon>Eukaryota</taxon>
        <taxon>Fungi</taxon>
        <taxon>Dikarya</taxon>
        <taxon>Ascomycota</taxon>
        <taxon>Pezizomycotina</taxon>
        <taxon>Leotiomycetes</taxon>
        <taxon>Helotiales</taxon>
        <taxon>Drepanopezizaceae</taxon>
        <taxon>Diplocarpon</taxon>
    </lineage>
</organism>
<feature type="compositionally biased region" description="Polar residues" evidence="1">
    <location>
        <begin position="150"/>
        <end position="161"/>
    </location>
</feature>
<evidence type="ECO:0000313" key="2">
    <source>
        <dbReference type="EMBL" id="KAK2625100.1"/>
    </source>
</evidence>
<feature type="compositionally biased region" description="Polar residues" evidence="1">
    <location>
        <begin position="367"/>
        <end position="389"/>
    </location>
</feature>
<feature type="region of interest" description="Disordered" evidence="1">
    <location>
        <begin position="150"/>
        <end position="214"/>
    </location>
</feature>
<feature type="compositionally biased region" description="Basic and acidic residues" evidence="1">
    <location>
        <begin position="342"/>
        <end position="364"/>
    </location>
</feature>
<protein>
    <submittedName>
        <fullName evidence="2">Uncharacterized protein</fullName>
    </submittedName>
</protein>
<name>A0AAD9SYN9_9HELO</name>
<dbReference type="AlphaFoldDB" id="A0AAD9SYN9"/>
<feature type="region of interest" description="Disordered" evidence="1">
    <location>
        <begin position="15"/>
        <end position="39"/>
    </location>
</feature>
<keyword evidence="3" id="KW-1185">Reference proteome</keyword>
<evidence type="ECO:0000313" key="3">
    <source>
        <dbReference type="Proteomes" id="UP001285354"/>
    </source>
</evidence>
<feature type="region of interest" description="Disordered" evidence="1">
    <location>
        <begin position="458"/>
        <end position="493"/>
    </location>
</feature>
<feature type="compositionally biased region" description="Basic and acidic residues" evidence="1">
    <location>
        <begin position="19"/>
        <end position="34"/>
    </location>
</feature>
<reference evidence="2" key="1">
    <citation type="submission" date="2023-06" db="EMBL/GenBank/DDBJ databases">
        <title>Draft genome of Marssonina rosae.</title>
        <authorList>
            <person name="Cheng Q."/>
        </authorList>
    </citation>
    <scope>NUCLEOTIDE SEQUENCE</scope>
    <source>
        <strain evidence="2">R4</strain>
    </source>
</reference>
<feature type="compositionally biased region" description="Polar residues" evidence="1">
    <location>
        <begin position="397"/>
        <end position="409"/>
    </location>
</feature>
<feature type="region of interest" description="Disordered" evidence="1">
    <location>
        <begin position="322"/>
        <end position="413"/>
    </location>
</feature>